<organism evidence="2 3">
    <name type="scientific">Hyaloperonospora arabidopsidis (strain Emoy2)</name>
    <name type="common">Downy mildew agent</name>
    <name type="synonym">Peronospora arabidopsidis</name>
    <dbReference type="NCBI Taxonomy" id="559515"/>
    <lineage>
        <taxon>Eukaryota</taxon>
        <taxon>Sar</taxon>
        <taxon>Stramenopiles</taxon>
        <taxon>Oomycota</taxon>
        <taxon>Peronosporomycetes</taxon>
        <taxon>Peronosporales</taxon>
        <taxon>Peronosporaceae</taxon>
        <taxon>Hyaloperonospora</taxon>
    </lineage>
</organism>
<dbReference type="AlphaFoldDB" id="M4BNX6"/>
<sequence>MAKFFKSAKRPRHTSTTGWPDGDKKHKQQMARSPVYKQLDIVRCMMSKVCRSAPKSTSQITWASKNNRRRWLIPPWDWHST</sequence>
<dbReference type="Proteomes" id="UP000011713">
    <property type="component" value="Unassembled WGS sequence"/>
</dbReference>
<proteinExistence type="predicted"/>
<name>M4BNX6_HYAAE</name>
<protein>
    <submittedName>
        <fullName evidence="2">Uncharacterized protein</fullName>
    </submittedName>
</protein>
<feature type="region of interest" description="Disordered" evidence="1">
    <location>
        <begin position="1"/>
        <end position="33"/>
    </location>
</feature>
<dbReference type="InParanoid" id="M4BNX6"/>
<reference evidence="3" key="1">
    <citation type="journal article" date="2010" name="Science">
        <title>Signatures of adaptation to obligate biotrophy in the Hyaloperonospora arabidopsidis genome.</title>
        <authorList>
            <person name="Baxter L."/>
            <person name="Tripathy S."/>
            <person name="Ishaque N."/>
            <person name="Boot N."/>
            <person name="Cabral A."/>
            <person name="Kemen E."/>
            <person name="Thines M."/>
            <person name="Ah-Fong A."/>
            <person name="Anderson R."/>
            <person name="Badejoko W."/>
            <person name="Bittner-Eddy P."/>
            <person name="Boore J.L."/>
            <person name="Chibucos M.C."/>
            <person name="Coates M."/>
            <person name="Dehal P."/>
            <person name="Delehaunty K."/>
            <person name="Dong S."/>
            <person name="Downton P."/>
            <person name="Dumas B."/>
            <person name="Fabro G."/>
            <person name="Fronick C."/>
            <person name="Fuerstenberg S.I."/>
            <person name="Fulton L."/>
            <person name="Gaulin E."/>
            <person name="Govers F."/>
            <person name="Hughes L."/>
            <person name="Humphray S."/>
            <person name="Jiang R.H."/>
            <person name="Judelson H."/>
            <person name="Kamoun S."/>
            <person name="Kyung K."/>
            <person name="Meijer H."/>
            <person name="Minx P."/>
            <person name="Morris P."/>
            <person name="Nelson J."/>
            <person name="Phuntumart V."/>
            <person name="Qutob D."/>
            <person name="Rehmany A."/>
            <person name="Rougon-Cardoso A."/>
            <person name="Ryden P."/>
            <person name="Torto-Alalibo T."/>
            <person name="Studholme D."/>
            <person name="Wang Y."/>
            <person name="Win J."/>
            <person name="Wood J."/>
            <person name="Clifton S.W."/>
            <person name="Rogers J."/>
            <person name="Van den Ackerveken G."/>
            <person name="Jones J.D."/>
            <person name="McDowell J.M."/>
            <person name="Beynon J."/>
            <person name="Tyler B.M."/>
        </authorList>
    </citation>
    <scope>NUCLEOTIDE SEQUENCE [LARGE SCALE GENOMIC DNA]</scope>
    <source>
        <strain evidence="3">Emoy2</strain>
    </source>
</reference>
<feature type="compositionally biased region" description="Basic residues" evidence="1">
    <location>
        <begin position="1"/>
        <end position="13"/>
    </location>
</feature>
<dbReference type="HOGENOM" id="CLU_2578993_0_0_1"/>
<reference evidence="2" key="2">
    <citation type="submission" date="2015-06" db="UniProtKB">
        <authorList>
            <consortium name="EnsemblProtists"/>
        </authorList>
    </citation>
    <scope>IDENTIFICATION</scope>
    <source>
        <strain evidence="2">Emoy2</strain>
    </source>
</reference>
<evidence type="ECO:0000256" key="1">
    <source>
        <dbReference type="SAM" id="MobiDB-lite"/>
    </source>
</evidence>
<dbReference type="EnsemblProtists" id="HpaT808114">
    <property type="protein sequence ID" value="HpaP808114"/>
    <property type="gene ID" value="HpaG808114"/>
</dbReference>
<dbReference type="VEuPathDB" id="FungiDB:HpaG808114"/>
<accession>M4BNX6</accession>
<evidence type="ECO:0000313" key="3">
    <source>
        <dbReference type="Proteomes" id="UP000011713"/>
    </source>
</evidence>
<keyword evidence="3" id="KW-1185">Reference proteome</keyword>
<dbReference type="EMBL" id="JH598476">
    <property type="status" value="NOT_ANNOTATED_CDS"/>
    <property type="molecule type" value="Genomic_DNA"/>
</dbReference>
<evidence type="ECO:0000313" key="2">
    <source>
        <dbReference type="EnsemblProtists" id="HpaP808114"/>
    </source>
</evidence>